<dbReference type="RefSeq" id="WP_345345365.1">
    <property type="nucleotide sequence ID" value="NZ_BAABFB010000043.1"/>
</dbReference>
<reference evidence="3" key="1">
    <citation type="journal article" date="2019" name="Int. J. Syst. Evol. Microbiol.">
        <title>The Global Catalogue of Microorganisms (GCM) 10K type strain sequencing project: providing services to taxonomists for standard genome sequencing and annotation.</title>
        <authorList>
            <consortium name="The Broad Institute Genomics Platform"/>
            <consortium name="The Broad Institute Genome Sequencing Center for Infectious Disease"/>
            <person name="Wu L."/>
            <person name="Ma J."/>
        </authorList>
    </citation>
    <scope>NUCLEOTIDE SEQUENCE [LARGE SCALE GENOMIC DNA]</scope>
    <source>
        <strain evidence="3">JCM 32206</strain>
    </source>
</reference>
<dbReference type="Proteomes" id="UP001501183">
    <property type="component" value="Unassembled WGS sequence"/>
</dbReference>
<name>A0ABP8P3V2_9NOCA</name>
<keyword evidence="1" id="KW-0812">Transmembrane</keyword>
<sequence length="158" mass="15183">MTGGPDRVRHPTLRRLAAGVAAAVVAGAVVGVLARTLMSLTTVVGGGTQGFSSGGTAGILALYAAAMVPGALAAAAGSRLVSRVLLTAGALFLCVPAVGVAGEEVGDLGGTGTVRLLGVAVCGVAVFATLAVLPVVTARLVTRWAGTPVAAATRAPVS</sequence>
<evidence type="ECO:0000256" key="1">
    <source>
        <dbReference type="SAM" id="Phobius"/>
    </source>
</evidence>
<gene>
    <name evidence="2" type="ORF">GCM10023094_25520</name>
</gene>
<evidence type="ECO:0008006" key="4">
    <source>
        <dbReference type="Google" id="ProtNLM"/>
    </source>
</evidence>
<evidence type="ECO:0000313" key="2">
    <source>
        <dbReference type="EMBL" id="GAA4479847.1"/>
    </source>
</evidence>
<comment type="caution">
    <text evidence="2">The sequence shown here is derived from an EMBL/GenBank/DDBJ whole genome shotgun (WGS) entry which is preliminary data.</text>
</comment>
<accession>A0ABP8P3V2</accession>
<keyword evidence="3" id="KW-1185">Reference proteome</keyword>
<evidence type="ECO:0000313" key="3">
    <source>
        <dbReference type="Proteomes" id="UP001501183"/>
    </source>
</evidence>
<feature type="transmembrane region" description="Helical" evidence="1">
    <location>
        <begin position="16"/>
        <end position="37"/>
    </location>
</feature>
<keyword evidence="1" id="KW-1133">Transmembrane helix</keyword>
<feature type="transmembrane region" description="Helical" evidence="1">
    <location>
        <begin position="84"/>
        <end position="102"/>
    </location>
</feature>
<proteinExistence type="predicted"/>
<keyword evidence="1" id="KW-0472">Membrane</keyword>
<organism evidence="2 3">
    <name type="scientific">Rhodococcus olei</name>
    <dbReference type="NCBI Taxonomy" id="2161675"/>
    <lineage>
        <taxon>Bacteria</taxon>
        <taxon>Bacillati</taxon>
        <taxon>Actinomycetota</taxon>
        <taxon>Actinomycetes</taxon>
        <taxon>Mycobacteriales</taxon>
        <taxon>Nocardiaceae</taxon>
        <taxon>Rhodococcus</taxon>
    </lineage>
</organism>
<feature type="transmembrane region" description="Helical" evidence="1">
    <location>
        <begin position="57"/>
        <end position="77"/>
    </location>
</feature>
<feature type="transmembrane region" description="Helical" evidence="1">
    <location>
        <begin position="114"/>
        <end position="136"/>
    </location>
</feature>
<dbReference type="EMBL" id="BAABFB010000043">
    <property type="protein sequence ID" value="GAA4479847.1"/>
    <property type="molecule type" value="Genomic_DNA"/>
</dbReference>
<protein>
    <recommendedName>
        <fullName evidence="4">Major facilitator superfamily (MFS) profile domain-containing protein</fullName>
    </recommendedName>
</protein>